<dbReference type="Proteomes" id="UP000647172">
    <property type="component" value="Unassembled WGS sequence"/>
</dbReference>
<keyword evidence="3" id="KW-1185">Reference proteome</keyword>
<reference evidence="2" key="1">
    <citation type="submission" date="2021-01" db="EMBL/GenBank/DDBJ databases">
        <title>Whole genome shotgun sequence of Actinoplanes nipponensis NBRC 14063.</title>
        <authorList>
            <person name="Komaki H."/>
            <person name="Tamura T."/>
        </authorList>
    </citation>
    <scope>NUCLEOTIDE SEQUENCE</scope>
    <source>
        <strain evidence="2">NBRC 14063</strain>
    </source>
</reference>
<evidence type="ECO:0000313" key="2">
    <source>
        <dbReference type="EMBL" id="GIE51491.1"/>
    </source>
</evidence>
<name>A0A919JJ43_9ACTN</name>
<dbReference type="RefSeq" id="WP_203772093.1">
    <property type="nucleotide sequence ID" value="NZ_BAAAYJ010000099.1"/>
</dbReference>
<dbReference type="AlphaFoldDB" id="A0A919JJ43"/>
<evidence type="ECO:0000256" key="1">
    <source>
        <dbReference type="SAM" id="MobiDB-lite"/>
    </source>
</evidence>
<proteinExistence type="predicted"/>
<accession>A0A919JJ43</accession>
<gene>
    <name evidence="2" type="ORF">Ani05nite_50250</name>
</gene>
<dbReference type="EMBL" id="BOMQ01000060">
    <property type="protein sequence ID" value="GIE51491.1"/>
    <property type="molecule type" value="Genomic_DNA"/>
</dbReference>
<sequence>MTSSEQQTLPMTVPLARLLLTNGDPAGAATLLNQHLSSLDPDSAPCDQILLEAAALYSDITGDPEWTRYAVRTRLRFPPPRPVVPLQRRPESKTVGHRPGRTNGPTDVDGPHDDAGSAPELPMVLLNQAQILHWHGHCGEAIRTATHAADLWRRQRHSGGGPTLLLWLAAMLCACRRDLEAETLLLADGQLLPTVGSYERYEFAVYGIRTFTWVATGHDNACARGQPPPALAELSARTSPTAATQPWLERRSYWWQQLLALPGSS</sequence>
<protein>
    <recommendedName>
        <fullName evidence="4">Tetratricopeptide repeat protein</fullName>
    </recommendedName>
</protein>
<comment type="caution">
    <text evidence="2">The sequence shown here is derived from an EMBL/GenBank/DDBJ whole genome shotgun (WGS) entry which is preliminary data.</text>
</comment>
<feature type="region of interest" description="Disordered" evidence="1">
    <location>
        <begin position="79"/>
        <end position="117"/>
    </location>
</feature>
<evidence type="ECO:0000313" key="3">
    <source>
        <dbReference type="Proteomes" id="UP000647172"/>
    </source>
</evidence>
<organism evidence="2 3">
    <name type="scientific">Actinoplanes nipponensis</name>
    <dbReference type="NCBI Taxonomy" id="135950"/>
    <lineage>
        <taxon>Bacteria</taxon>
        <taxon>Bacillati</taxon>
        <taxon>Actinomycetota</taxon>
        <taxon>Actinomycetes</taxon>
        <taxon>Micromonosporales</taxon>
        <taxon>Micromonosporaceae</taxon>
        <taxon>Actinoplanes</taxon>
    </lineage>
</organism>
<evidence type="ECO:0008006" key="4">
    <source>
        <dbReference type="Google" id="ProtNLM"/>
    </source>
</evidence>